<gene>
    <name evidence="2" type="ORF">SAMN04487948_109150</name>
</gene>
<feature type="domain" description="DUF8048" evidence="1">
    <location>
        <begin position="10"/>
        <end position="114"/>
    </location>
</feature>
<dbReference type="Proteomes" id="UP000199126">
    <property type="component" value="Unassembled WGS sequence"/>
</dbReference>
<keyword evidence="3" id="KW-1185">Reference proteome</keyword>
<reference evidence="3" key="1">
    <citation type="submission" date="2016-10" db="EMBL/GenBank/DDBJ databases">
        <authorList>
            <person name="Varghese N."/>
            <person name="Submissions S."/>
        </authorList>
    </citation>
    <scope>NUCLEOTIDE SEQUENCE [LARGE SCALE GENOMIC DNA]</scope>
    <source>
        <strain evidence="3">CGMCC 1.10121</strain>
    </source>
</reference>
<dbReference type="InterPro" id="IPR058361">
    <property type="entry name" value="DUF8048"/>
</dbReference>
<dbReference type="OrthoDB" id="339814at2157"/>
<organism evidence="2 3">
    <name type="scientific">Halogranum amylolyticum</name>
    <dbReference type="NCBI Taxonomy" id="660520"/>
    <lineage>
        <taxon>Archaea</taxon>
        <taxon>Methanobacteriati</taxon>
        <taxon>Methanobacteriota</taxon>
        <taxon>Stenosarchaea group</taxon>
        <taxon>Halobacteria</taxon>
        <taxon>Halobacteriales</taxon>
        <taxon>Haloferacaceae</taxon>
    </lineage>
</organism>
<sequence length="124" mass="14036">MADTRDPLAAFDDTVIETVARERNIEVTELRDLVRRQQEVVRSLPGVDDIVYEWRKAFATDPLVERRPEGYYLSVPNHVWPEFATSLSASTAELNALRAVHDRQFRAVLGDDGGDNDAIVLTRP</sequence>
<name>A0A1H8U6H8_9EURY</name>
<evidence type="ECO:0000313" key="2">
    <source>
        <dbReference type="EMBL" id="SEO98444.1"/>
    </source>
</evidence>
<evidence type="ECO:0000259" key="1">
    <source>
        <dbReference type="Pfam" id="PF26222"/>
    </source>
</evidence>
<proteinExistence type="predicted"/>
<protein>
    <recommendedName>
        <fullName evidence="1">DUF8048 domain-containing protein</fullName>
    </recommendedName>
</protein>
<evidence type="ECO:0000313" key="3">
    <source>
        <dbReference type="Proteomes" id="UP000199126"/>
    </source>
</evidence>
<dbReference type="AlphaFoldDB" id="A0A1H8U6H8"/>
<dbReference type="Pfam" id="PF26222">
    <property type="entry name" value="DUF8048"/>
    <property type="match status" value="1"/>
</dbReference>
<accession>A0A1H8U6H8</accession>
<dbReference type="EMBL" id="FODV01000009">
    <property type="protein sequence ID" value="SEO98444.1"/>
    <property type="molecule type" value="Genomic_DNA"/>
</dbReference>
<dbReference type="RefSeq" id="WP_089825893.1">
    <property type="nucleotide sequence ID" value="NZ_FODV01000009.1"/>
</dbReference>